<sequence length="637" mass="70268">MSQLPGNSNDIVPATDDKEQKLKTQKPKLRVAIPLPLMKFRKEPVLVSDPVVQKPALQIGKTSVPTLPSSQKDLELQKPPKFKLPAANKTAPQEAAAESSTSRTGKASVPTNLSVPEDLILQNPTEIKSCATDHTAPKKIIHSAKSSVETAIRGNKQPEVKNILLGSSLSTHPLFAENMSAWVPPYAPFCYNPYYPTPGQKEPQTRNPAGETSRASHPNVPTMAPMPSTFRPRNMGQFCPLDFSDCLFEVQLATGTYMLYLHSVALSQNKMFSRMIDQSREQVGFDDQEKIKIEKYSGVVGLSISAIADAIRTLYGTSPAKVLDRAYYAQRDSHKGNYPLTGHMVLITKFLLAGLFLEIHPVIEASFKAIREELNFDNVEFAMVFALHGTEYNSDHDPNDKEFHLKHLRGTYLELGTSFYGRFPAAILVDCLDFLVTEFPAPFFFNKNAPISPGLGGLVLGDNDPVSDLNPQQPRSGFGAIQFGSFHSTVQRNDRISTILISAPFAFLVQLYGRLYEQGRAFDLAKVLAARNSRYVGKRQAAKALQAEIRAKQVNGEGIPFELLTRSAMINRAMWHESRIFEGTGRIRPVRTYLGEANTPVANPELRVVHPQAPPAPHMGNGSAPGMGFNWADDVEG</sequence>
<dbReference type="Proteomes" id="UP000664169">
    <property type="component" value="Unassembled WGS sequence"/>
</dbReference>
<protein>
    <submittedName>
        <fullName evidence="2">Uncharacterized protein</fullName>
    </submittedName>
</protein>
<accession>A0A8H3F024</accession>
<feature type="compositionally biased region" description="Polar residues" evidence="1">
    <location>
        <begin position="1"/>
        <end position="10"/>
    </location>
</feature>
<feature type="region of interest" description="Disordered" evidence="1">
    <location>
        <begin position="198"/>
        <end position="222"/>
    </location>
</feature>
<reference evidence="2" key="1">
    <citation type="submission" date="2021-03" db="EMBL/GenBank/DDBJ databases">
        <authorList>
            <person name="Tagirdzhanova G."/>
        </authorList>
    </citation>
    <scope>NUCLEOTIDE SEQUENCE</scope>
</reference>
<feature type="compositionally biased region" description="Polar residues" evidence="1">
    <location>
        <begin position="98"/>
        <end position="114"/>
    </location>
</feature>
<evidence type="ECO:0000313" key="3">
    <source>
        <dbReference type="Proteomes" id="UP000664169"/>
    </source>
</evidence>
<evidence type="ECO:0000313" key="2">
    <source>
        <dbReference type="EMBL" id="CAF9915649.1"/>
    </source>
</evidence>
<dbReference type="EMBL" id="CAJPDQ010000010">
    <property type="protein sequence ID" value="CAF9915649.1"/>
    <property type="molecule type" value="Genomic_DNA"/>
</dbReference>
<comment type="caution">
    <text evidence="2">The sequence shown here is derived from an EMBL/GenBank/DDBJ whole genome shotgun (WGS) entry which is preliminary data.</text>
</comment>
<gene>
    <name evidence="2" type="ORF">GOMPHAMPRED_000816</name>
</gene>
<feature type="region of interest" description="Disordered" evidence="1">
    <location>
        <begin position="53"/>
        <end position="117"/>
    </location>
</feature>
<feature type="region of interest" description="Disordered" evidence="1">
    <location>
        <begin position="1"/>
        <end position="27"/>
    </location>
</feature>
<keyword evidence="3" id="KW-1185">Reference proteome</keyword>
<feature type="compositionally biased region" description="Polar residues" evidence="1">
    <location>
        <begin position="60"/>
        <end position="71"/>
    </location>
</feature>
<organism evidence="2 3">
    <name type="scientific">Gomphillus americanus</name>
    <dbReference type="NCBI Taxonomy" id="1940652"/>
    <lineage>
        <taxon>Eukaryota</taxon>
        <taxon>Fungi</taxon>
        <taxon>Dikarya</taxon>
        <taxon>Ascomycota</taxon>
        <taxon>Pezizomycotina</taxon>
        <taxon>Lecanoromycetes</taxon>
        <taxon>OSLEUM clade</taxon>
        <taxon>Ostropomycetidae</taxon>
        <taxon>Ostropales</taxon>
        <taxon>Graphidaceae</taxon>
        <taxon>Gomphilloideae</taxon>
        <taxon>Gomphillus</taxon>
    </lineage>
</organism>
<proteinExistence type="predicted"/>
<name>A0A8H3F024_9LECA</name>
<dbReference type="AlphaFoldDB" id="A0A8H3F024"/>
<evidence type="ECO:0000256" key="1">
    <source>
        <dbReference type="SAM" id="MobiDB-lite"/>
    </source>
</evidence>